<dbReference type="EMBL" id="MCFH01000043">
    <property type="protein sequence ID" value="ORX44821.1"/>
    <property type="molecule type" value="Genomic_DNA"/>
</dbReference>
<reference evidence="2 3" key="2">
    <citation type="submission" date="2016-08" db="EMBL/GenBank/DDBJ databases">
        <title>Pervasive Adenine N6-methylation of Active Genes in Fungi.</title>
        <authorList>
            <consortium name="DOE Joint Genome Institute"/>
            <person name="Mondo S.J."/>
            <person name="Dannebaum R.O."/>
            <person name="Kuo R.C."/>
            <person name="Labutti K."/>
            <person name="Haridas S."/>
            <person name="Kuo A."/>
            <person name="Salamov A."/>
            <person name="Ahrendt S.R."/>
            <person name="Lipzen A."/>
            <person name="Sullivan W."/>
            <person name="Andreopoulos W.B."/>
            <person name="Clum A."/>
            <person name="Lindquist E."/>
            <person name="Daum C."/>
            <person name="Ramamoorthy G.K."/>
            <person name="Gryganskyi A."/>
            <person name="Culley D."/>
            <person name="Magnuson J.K."/>
            <person name="James T.Y."/>
            <person name="O'Malley M.A."/>
            <person name="Stajich J.E."/>
            <person name="Spatafora J.W."/>
            <person name="Visel A."/>
            <person name="Grigoriev I.V."/>
        </authorList>
    </citation>
    <scope>NUCLEOTIDE SEQUENCE [LARGE SCALE GENOMIC DNA]</scope>
    <source>
        <strain evidence="3">finn</strain>
    </source>
</reference>
<dbReference type="Gene3D" id="1.25.40.20">
    <property type="entry name" value="Ankyrin repeat-containing domain"/>
    <property type="match status" value="1"/>
</dbReference>
<dbReference type="SUPFAM" id="SSF48403">
    <property type="entry name" value="Ankyrin repeat"/>
    <property type="match status" value="1"/>
</dbReference>
<dbReference type="InterPro" id="IPR036770">
    <property type="entry name" value="Ankyrin_rpt-contain_sf"/>
</dbReference>
<reference evidence="2 3" key="1">
    <citation type="submission" date="2016-08" db="EMBL/GenBank/DDBJ databases">
        <title>Genomes of anaerobic fungi encode conserved fungal cellulosomes for biomass hydrolysis.</title>
        <authorList>
            <consortium name="DOE Joint Genome Institute"/>
            <person name="Haitjema C.H."/>
            <person name="Gilmore S.P."/>
            <person name="Henske J.K."/>
            <person name="Solomon K.V."/>
            <person name="De Groot R."/>
            <person name="Kuo A."/>
            <person name="Mondo S.J."/>
            <person name="Salamov A.A."/>
            <person name="Labutti K."/>
            <person name="Zhao Z."/>
            <person name="Chiniquy J."/>
            <person name="Barry K."/>
            <person name="Brewer H.M."/>
            <person name="Purvine S.O."/>
            <person name="Wright A.T."/>
            <person name="Boxma B."/>
            <person name="Van Alen T."/>
            <person name="Hackstein J.H."/>
            <person name="Baker S.E."/>
            <person name="Grigoriev I.V."/>
            <person name="O'Malley M.A."/>
        </authorList>
    </citation>
    <scope>NUCLEOTIDE SEQUENCE [LARGE SCALE GENOMIC DNA]</scope>
    <source>
        <strain evidence="3">finn</strain>
    </source>
</reference>
<accession>A0A1Y1V260</accession>
<dbReference type="AlphaFoldDB" id="A0A1Y1V260"/>
<keyword evidence="3" id="KW-1185">Reference proteome</keyword>
<feature type="non-terminal residue" evidence="2">
    <location>
        <position position="244"/>
    </location>
</feature>
<evidence type="ECO:0000313" key="3">
    <source>
        <dbReference type="Proteomes" id="UP000193719"/>
    </source>
</evidence>
<proteinExistence type="predicted"/>
<evidence type="ECO:0000313" key="2">
    <source>
        <dbReference type="EMBL" id="ORX44821.1"/>
    </source>
</evidence>
<feature type="non-terminal residue" evidence="2">
    <location>
        <position position="1"/>
    </location>
</feature>
<dbReference type="PROSITE" id="PS50088">
    <property type="entry name" value="ANK_REPEAT"/>
    <property type="match status" value="1"/>
</dbReference>
<evidence type="ECO:0000256" key="1">
    <source>
        <dbReference type="PROSITE-ProRule" id="PRU00023"/>
    </source>
</evidence>
<sequence>EKRNYALYLIINDNKKKLKKFLINNNTTLTELVSLKDIDMLIFLIENNASHAMIKIILREYGNLDYTYDFKLMGRKTPLFSAIKSNKFDIADTLIEHGADINYEMDHINILYYLDSNGLLNKENLKYILNNGFDIYNIDSYIINGLSLEFINIIFRYTLYDNCFIINLIRCSKQNIPISNNELNNMIEEQFSRIFIENSWYMKAIEKEKYNNIGVFLKNDHNYVDSEEIINQGKIINNENEKES</sequence>
<protein>
    <submittedName>
        <fullName evidence="2">Uncharacterized protein</fullName>
    </submittedName>
</protein>
<dbReference type="InterPro" id="IPR002110">
    <property type="entry name" value="Ankyrin_rpt"/>
</dbReference>
<comment type="caution">
    <text evidence="2">The sequence shown here is derived from an EMBL/GenBank/DDBJ whole genome shotgun (WGS) entry which is preliminary data.</text>
</comment>
<dbReference type="PROSITE" id="PS50297">
    <property type="entry name" value="ANK_REP_REGION"/>
    <property type="match status" value="1"/>
</dbReference>
<dbReference type="Pfam" id="PF12796">
    <property type="entry name" value="Ank_2"/>
    <property type="match status" value="1"/>
</dbReference>
<name>A0A1Y1V260_9FUNG</name>
<feature type="repeat" description="ANK" evidence="1">
    <location>
        <begin position="74"/>
        <end position="106"/>
    </location>
</feature>
<dbReference type="OrthoDB" id="10387283at2759"/>
<dbReference type="SMART" id="SM00248">
    <property type="entry name" value="ANK"/>
    <property type="match status" value="3"/>
</dbReference>
<organism evidence="2 3">
    <name type="scientific">Piromyces finnis</name>
    <dbReference type="NCBI Taxonomy" id="1754191"/>
    <lineage>
        <taxon>Eukaryota</taxon>
        <taxon>Fungi</taxon>
        <taxon>Fungi incertae sedis</taxon>
        <taxon>Chytridiomycota</taxon>
        <taxon>Chytridiomycota incertae sedis</taxon>
        <taxon>Neocallimastigomycetes</taxon>
        <taxon>Neocallimastigales</taxon>
        <taxon>Neocallimastigaceae</taxon>
        <taxon>Piromyces</taxon>
    </lineage>
</organism>
<keyword evidence="1" id="KW-0040">ANK repeat</keyword>
<gene>
    <name evidence="2" type="ORF">BCR36DRAFT_249816</name>
</gene>
<dbReference type="Proteomes" id="UP000193719">
    <property type="component" value="Unassembled WGS sequence"/>
</dbReference>